<dbReference type="PANTHER" id="PTHR43072">
    <property type="entry name" value="N-ACETYLTRANSFERASE"/>
    <property type="match status" value="1"/>
</dbReference>
<evidence type="ECO:0000259" key="3">
    <source>
        <dbReference type="PROSITE" id="PS51186"/>
    </source>
</evidence>
<dbReference type="InterPro" id="IPR016181">
    <property type="entry name" value="Acyl_CoA_acyltransferase"/>
</dbReference>
<evidence type="ECO:0000313" key="5">
    <source>
        <dbReference type="Proteomes" id="UP000646749"/>
    </source>
</evidence>
<dbReference type="Pfam" id="PF00583">
    <property type="entry name" value="Acetyltransf_1"/>
    <property type="match status" value="1"/>
</dbReference>
<dbReference type="Gene3D" id="3.40.630.30">
    <property type="match status" value="1"/>
</dbReference>
<proteinExistence type="predicted"/>
<keyword evidence="2" id="KW-0012">Acyltransferase</keyword>
<protein>
    <submittedName>
        <fullName evidence="4">N-acetyltransferase</fullName>
    </submittedName>
</protein>
<gene>
    <name evidence="4" type="ORF">Pen02_11750</name>
</gene>
<dbReference type="InterPro" id="IPR000182">
    <property type="entry name" value="GNAT_dom"/>
</dbReference>
<feature type="domain" description="N-acetyltransferase" evidence="3">
    <location>
        <begin position="4"/>
        <end position="167"/>
    </location>
</feature>
<reference evidence="4 5" key="1">
    <citation type="submission" date="2021-01" db="EMBL/GenBank/DDBJ databases">
        <title>Whole genome shotgun sequence of Plantactinospora endophytica NBRC 110450.</title>
        <authorList>
            <person name="Komaki H."/>
            <person name="Tamura T."/>
        </authorList>
    </citation>
    <scope>NUCLEOTIDE SEQUENCE [LARGE SCALE GENOMIC DNA]</scope>
    <source>
        <strain evidence="4 5">NBRC 110450</strain>
    </source>
</reference>
<keyword evidence="5" id="KW-1185">Reference proteome</keyword>
<comment type="caution">
    <text evidence="4">The sequence shown here is derived from an EMBL/GenBank/DDBJ whole genome shotgun (WGS) entry which is preliminary data.</text>
</comment>
<dbReference type="SUPFAM" id="SSF55729">
    <property type="entry name" value="Acyl-CoA N-acyltransferases (Nat)"/>
    <property type="match status" value="1"/>
</dbReference>
<dbReference type="PANTHER" id="PTHR43072:SF23">
    <property type="entry name" value="UPF0039 PROTEIN C11D3.02C"/>
    <property type="match status" value="1"/>
</dbReference>
<name>A0ABQ4DUY7_9ACTN</name>
<evidence type="ECO:0000256" key="1">
    <source>
        <dbReference type="ARBA" id="ARBA00022679"/>
    </source>
</evidence>
<sequence length="170" mass="18938">MAPVVIGPATEDDLPGIVEILNYTVANSHATFATRPTDVEERRGWFEQFSSTGPYRLVVARRGSLVLGYACSQRYRDHEAFRETVEVSVALDVSCRGQGVGSLLYRTLFEYLADEPVHVVLAGIAMPNDASVALHRKFGFTEVGMFREYAVKNSQYISSLWMQRLSPTAD</sequence>
<dbReference type="EMBL" id="BONW01000004">
    <property type="protein sequence ID" value="GIG86239.1"/>
    <property type="molecule type" value="Genomic_DNA"/>
</dbReference>
<keyword evidence="1" id="KW-0808">Transferase</keyword>
<dbReference type="CDD" id="cd04301">
    <property type="entry name" value="NAT_SF"/>
    <property type="match status" value="1"/>
</dbReference>
<dbReference type="PROSITE" id="PS51186">
    <property type="entry name" value="GNAT"/>
    <property type="match status" value="1"/>
</dbReference>
<accession>A0ABQ4DUY7</accession>
<dbReference type="Proteomes" id="UP000646749">
    <property type="component" value="Unassembled WGS sequence"/>
</dbReference>
<evidence type="ECO:0000256" key="2">
    <source>
        <dbReference type="ARBA" id="ARBA00023315"/>
    </source>
</evidence>
<evidence type="ECO:0000313" key="4">
    <source>
        <dbReference type="EMBL" id="GIG86239.1"/>
    </source>
</evidence>
<organism evidence="4 5">
    <name type="scientific">Plantactinospora endophytica</name>
    <dbReference type="NCBI Taxonomy" id="673535"/>
    <lineage>
        <taxon>Bacteria</taxon>
        <taxon>Bacillati</taxon>
        <taxon>Actinomycetota</taxon>
        <taxon>Actinomycetes</taxon>
        <taxon>Micromonosporales</taxon>
        <taxon>Micromonosporaceae</taxon>
        <taxon>Plantactinospora</taxon>
    </lineage>
</organism>